<name>A0A542YTT5_9MICO</name>
<comment type="cofactor">
    <cofactor evidence="15">
        <name>Zn(2+)</name>
        <dbReference type="ChEBI" id="CHEBI:29105"/>
    </cofactor>
    <text evidence="15">Binds 1 zinc ion per subunit.</text>
</comment>
<keyword evidence="10" id="KW-0408">Iron</keyword>
<keyword evidence="8 15" id="KW-0479">Metal-binding</keyword>
<dbReference type="UniPathway" id="UPA00214"/>
<keyword evidence="11" id="KW-0299">Galactose metabolism</keyword>
<feature type="binding site" evidence="15">
    <location>
        <position position="133"/>
    </location>
    <ligand>
        <name>Zn(2+)</name>
        <dbReference type="ChEBI" id="CHEBI:29105"/>
    </ligand>
</feature>
<dbReference type="FunFam" id="3.30.428.10:FF:000010">
    <property type="entry name" value="Galactose-1-phosphate uridylyltransferase"/>
    <property type="match status" value="1"/>
</dbReference>
<evidence type="ECO:0000256" key="8">
    <source>
        <dbReference type="ARBA" id="ARBA00022723"/>
    </source>
</evidence>
<evidence type="ECO:0000256" key="3">
    <source>
        <dbReference type="ARBA" id="ARBA00010951"/>
    </source>
</evidence>
<evidence type="ECO:0000256" key="9">
    <source>
        <dbReference type="ARBA" id="ARBA00022833"/>
    </source>
</evidence>
<dbReference type="InterPro" id="IPR005850">
    <property type="entry name" value="GalP_Utransf_C"/>
</dbReference>
<dbReference type="InterPro" id="IPR005849">
    <property type="entry name" value="GalP_Utransf_N"/>
</dbReference>
<dbReference type="Gene3D" id="3.30.428.10">
    <property type="entry name" value="HIT-like"/>
    <property type="match status" value="2"/>
</dbReference>
<dbReference type="PANTHER" id="PTHR11943:SF1">
    <property type="entry name" value="GALACTOSE-1-PHOSPHATE URIDYLYLTRANSFERASE"/>
    <property type="match status" value="1"/>
</dbReference>
<organism evidence="18 19">
    <name type="scientific">Ornithinicoccus hortensis</name>
    <dbReference type="NCBI Taxonomy" id="82346"/>
    <lineage>
        <taxon>Bacteria</taxon>
        <taxon>Bacillati</taxon>
        <taxon>Actinomycetota</taxon>
        <taxon>Actinomycetes</taxon>
        <taxon>Micrococcales</taxon>
        <taxon>Intrasporangiaceae</taxon>
        <taxon>Ornithinicoccus</taxon>
    </lineage>
</organism>
<proteinExistence type="inferred from homology"/>
<protein>
    <recommendedName>
        <fullName evidence="5 13">Galactose-1-phosphate uridylyltransferase</fullName>
        <ecNumber evidence="4 13">2.7.7.12</ecNumber>
    </recommendedName>
</protein>
<dbReference type="InterPro" id="IPR001937">
    <property type="entry name" value="GalP_UDPtransf1"/>
</dbReference>
<dbReference type="Pfam" id="PF01087">
    <property type="entry name" value="GalP_UDP_transf"/>
    <property type="match status" value="1"/>
</dbReference>
<dbReference type="GO" id="GO:0008108">
    <property type="term" value="F:UDP-glucose:hexose-1-phosphate uridylyltransferase activity"/>
    <property type="evidence" value="ECO:0007669"/>
    <property type="project" value="UniProtKB-UniRule"/>
</dbReference>
<dbReference type="PIRSF" id="PIRSF000808">
    <property type="entry name" value="GalT"/>
    <property type="match status" value="1"/>
</dbReference>
<keyword evidence="9 15" id="KW-0862">Zinc</keyword>
<gene>
    <name evidence="18" type="ORF">FB467_2623</name>
</gene>
<comment type="pathway">
    <text evidence="2">Carbohydrate metabolism; galactose metabolism.</text>
</comment>
<evidence type="ECO:0000256" key="14">
    <source>
        <dbReference type="PIRSR" id="PIRSR000808-1"/>
    </source>
</evidence>
<feature type="binding site" evidence="15">
    <location>
        <position position="73"/>
    </location>
    <ligand>
        <name>Zn(2+)</name>
        <dbReference type="ChEBI" id="CHEBI:29105"/>
    </ligand>
</feature>
<dbReference type="RefSeq" id="WP_141785471.1">
    <property type="nucleotide sequence ID" value="NZ_BAAAIK010000011.1"/>
</dbReference>
<dbReference type="AlphaFoldDB" id="A0A542YTT5"/>
<dbReference type="NCBIfam" id="TIGR00209">
    <property type="entry name" value="galT_1"/>
    <property type="match status" value="1"/>
</dbReference>
<feature type="domain" description="Galactose-1-phosphate uridyl transferase C-terminal" evidence="17">
    <location>
        <begin position="208"/>
        <end position="317"/>
    </location>
</feature>
<dbReference type="EMBL" id="VFOP01000001">
    <property type="protein sequence ID" value="TQL51477.1"/>
    <property type="molecule type" value="Genomic_DNA"/>
</dbReference>
<evidence type="ECO:0000256" key="1">
    <source>
        <dbReference type="ARBA" id="ARBA00001107"/>
    </source>
</evidence>
<dbReference type="Pfam" id="PF02744">
    <property type="entry name" value="GalP_UDP_tr_C"/>
    <property type="match status" value="1"/>
</dbReference>
<evidence type="ECO:0000256" key="5">
    <source>
        <dbReference type="ARBA" id="ARBA00016340"/>
    </source>
</evidence>
<evidence type="ECO:0000256" key="15">
    <source>
        <dbReference type="PIRSR" id="PIRSR000808-3"/>
    </source>
</evidence>
<dbReference type="GO" id="GO:0005737">
    <property type="term" value="C:cytoplasm"/>
    <property type="evidence" value="ECO:0007669"/>
    <property type="project" value="TreeGrafter"/>
</dbReference>
<dbReference type="InterPro" id="IPR036265">
    <property type="entry name" value="HIT-like_sf"/>
</dbReference>
<sequence>MKTTRAALADGRELIYFDHDDAPERATLDRRDLPEVSSASELRWDPLLREWVMMASHRQARTFQPPVEQCPLCPSRDGYLSEVPADDYGVVVFENRFPSLSTHATAGTSAVHPLVEVRPGLGRCEVVCFSSDHDASFADLSVADAGLVVDAWVHRTAELSAIEGVEQVFCFESRGEEIGVTLSHPHGQVYAYPFVTPRTARIRESALAYRQETGADLQTDLLRAELEDGARVVAASDHWAAFVPAAARWPVEVHLYPRRRVRTLAELDAAERVDLAEIYLDLLNRFDRLYDRPLPYIAAWHQGVVHDADDLDYLHLELFSIRRSADKLKYLASSESGMGAFITDSLPEATAQRLRDV</sequence>
<evidence type="ECO:0000259" key="17">
    <source>
        <dbReference type="Pfam" id="PF02744"/>
    </source>
</evidence>
<keyword evidence="6 18" id="KW-0808">Transferase</keyword>
<evidence type="ECO:0000259" key="16">
    <source>
        <dbReference type="Pfam" id="PF01087"/>
    </source>
</evidence>
<evidence type="ECO:0000256" key="12">
    <source>
        <dbReference type="ARBA" id="ARBA00023277"/>
    </source>
</evidence>
<evidence type="ECO:0000256" key="13">
    <source>
        <dbReference type="NCBIfam" id="TIGR00209"/>
    </source>
</evidence>
<comment type="caution">
    <text evidence="18">The sequence shown here is derived from an EMBL/GenBank/DDBJ whole genome shotgun (WGS) entry which is preliminary data.</text>
</comment>
<evidence type="ECO:0000313" key="18">
    <source>
        <dbReference type="EMBL" id="TQL51477.1"/>
    </source>
</evidence>
<reference evidence="18 19" key="1">
    <citation type="submission" date="2019-06" db="EMBL/GenBank/DDBJ databases">
        <title>Sequencing the genomes of 1000 actinobacteria strains.</title>
        <authorList>
            <person name="Klenk H.-P."/>
        </authorList>
    </citation>
    <scope>NUCLEOTIDE SEQUENCE [LARGE SCALE GENOMIC DNA]</scope>
    <source>
        <strain evidence="18 19">DSM 12335</strain>
    </source>
</reference>
<keyword evidence="7 18" id="KW-0548">Nucleotidyltransferase</keyword>
<feature type="domain" description="Galactose-1-phosphate uridyl transferase N-terminal" evidence="16">
    <location>
        <begin position="39"/>
        <end position="195"/>
    </location>
</feature>
<evidence type="ECO:0000256" key="2">
    <source>
        <dbReference type="ARBA" id="ARBA00004947"/>
    </source>
</evidence>
<feature type="binding site" evidence="15">
    <location>
        <position position="70"/>
    </location>
    <ligand>
        <name>Zn(2+)</name>
        <dbReference type="ChEBI" id="CHEBI:29105"/>
    </ligand>
</feature>
<keyword evidence="19" id="KW-1185">Reference proteome</keyword>
<evidence type="ECO:0000256" key="4">
    <source>
        <dbReference type="ARBA" id="ARBA00012384"/>
    </source>
</evidence>
<evidence type="ECO:0000256" key="10">
    <source>
        <dbReference type="ARBA" id="ARBA00023004"/>
    </source>
</evidence>
<dbReference type="GO" id="GO:0008270">
    <property type="term" value="F:zinc ion binding"/>
    <property type="evidence" value="ECO:0007669"/>
    <property type="project" value="InterPro"/>
</dbReference>
<accession>A0A542YTT5</accession>
<evidence type="ECO:0000256" key="11">
    <source>
        <dbReference type="ARBA" id="ARBA00023144"/>
    </source>
</evidence>
<keyword evidence="12" id="KW-0119">Carbohydrate metabolism</keyword>
<dbReference type="GO" id="GO:0033499">
    <property type="term" value="P:galactose catabolic process via UDP-galactose, Leloir pathway"/>
    <property type="evidence" value="ECO:0007669"/>
    <property type="project" value="TreeGrafter"/>
</dbReference>
<dbReference type="OrthoDB" id="9769064at2"/>
<evidence type="ECO:0000313" key="19">
    <source>
        <dbReference type="Proteomes" id="UP000319516"/>
    </source>
</evidence>
<feature type="active site" description="Tele-UMP-histidine intermediate" evidence="14">
    <location>
        <position position="186"/>
    </location>
</feature>
<feature type="binding site" evidence="15">
    <location>
        <position position="184"/>
    </location>
    <ligand>
        <name>Zn(2+)</name>
        <dbReference type="ChEBI" id="CHEBI:29105"/>
    </ligand>
</feature>
<dbReference type="SUPFAM" id="SSF54197">
    <property type="entry name" value="HIT-like"/>
    <property type="match status" value="2"/>
</dbReference>
<evidence type="ECO:0000256" key="6">
    <source>
        <dbReference type="ARBA" id="ARBA00022679"/>
    </source>
</evidence>
<comment type="similarity">
    <text evidence="3">Belongs to the galactose-1-phosphate uridylyltransferase type 1 family.</text>
</comment>
<comment type="catalytic activity">
    <reaction evidence="1">
        <text>alpha-D-galactose 1-phosphate + UDP-alpha-D-glucose = alpha-D-glucose 1-phosphate + UDP-alpha-D-galactose</text>
        <dbReference type="Rhea" id="RHEA:13989"/>
        <dbReference type="ChEBI" id="CHEBI:58336"/>
        <dbReference type="ChEBI" id="CHEBI:58601"/>
        <dbReference type="ChEBI" id="CHEBI:58885"/>
        <dbReference type="ChEBI" id="CHEBI:66914"/>
        <dbReference type="EC" id="2.7.7.12"/>
    </reaction>
</comment>
<dbReference type="PANTHER" id="PTHR11943">
    <property type="entry name" value="GALACTOSE-1-PHOSPHATE URIDYLYLTRANSFERASE"/>
    <property type="match status" value="1"/>
</dbReference>
<evidence type="ECO:0000256" key="7">
    <source>
        <dbReference type="ARBA" id="ARBA00022695"/>
    </source>
</evidence>
<dbReference type="EC" id="2.7.7.12" evidence="4 13"/>
<dbReference type="CDD" id="cd00608">
    <property type="entry name" value="GalT"/>
    <property type="match status" value="1"/>
</dbReference>
<dbReference type="Proteomes" id="UP000319516">
    <property type="component" value="Unassembled WGS sequence"/>
</dbReference>